<comment type="caution">
    <text evidence="1">The sequence shown here is derived from an EMBL/GenBank/DDBJ whole genome shotgun (WGS) entry which is preliminary data.</text>
</comment>
<gene>
    <name evidence="1" type="ORF">LCGC14_1812920</name>
</gene>
<evidence type="ECO:0000313" key="1">
    <source>
        <dbReference type="EMBL" id="KKL99586.1"/>
    </source>
</evidence>
<feature type="non-terminal residue" evidence="1">
    <location>
        <position position="1"/>
    </location>
</feature>
<reference evidence="1" key="1">
    <citation type="journal article" date="2015" name="Nature">
        <title>Complex archaea that bridge the gap between prokaryotes and eukaryotes.</title>
        <authorList>
            <person name="Spang A."/>
            <person name="Saw J.H."/>
            <person name="Jorgensen S.L."/>
            <person name="Zaremba-Niedzwiedzka K."/>
            <person name="Martijn J."/>
            <person name="Lind A.E."/>
            <person name="van Eijk R."/>
            <person name="Schleper C."/>
            <person name="Guy L."/>
            <person name="Ettema T.J."/>
        </authorList>
    </citation>
    <scope>NUCLEOTIDE SEQUENCE</scope>
</reference>
<organism evidence="1">
    <name type="scientific">marine sediment metagenome</name>
    <dbReference type="NCBI Taxonomy" id="412755"/>
    <lineage>
        <taxon>unclassified sequences</taxon>
        <taxon>metagenomes</taxon>
        <taxon>ecological metagenomes</taxon>
    </lineage>
</organism>
<dbReference type="EMBL" id="LAZR01017641">
    <property type="protein sequence ID" value="KKL99586.1"/>
    <property type="molecule type" value="Genomic_DNA"/>
</dbReference>
<accession>A0A0F9H997</accession>
<sequence length="57" mass="6566">LQELLQLLKSRFNVTCNEGVSLYTIRHFDEKAIASLQNGHEILLEQRGKETLQLVVK</sequence>
<proteinExistence type="predicted"/>
<dbReference type="AlphaFoldDB" id="A0A0F9H997"/>
<protein>
    <submittedName>
        <fullName evidence="1">Uncharacterized protein</fullName>
    </submittedName>
</protein>
<name>A0A0F9H997_9ZZZZ</name>